<evidence type="ECO:0000313" key="4">
    <source>
        <dbReference type="Proteomes" id="UP000528457"/>
    </source>
</evidence>
<dbReference type="RefSeq" id="WP_166844036.1">
    <property type="nucleotide sequence ID" value="NZ_JAAONY010000006.1"/>
</dbReference>
<protein>
    <submittedName>
        <fullName evidence="3">II/X family phage/plasmid replication protein</fullName>
    </submittedName>
</protein>
<sequence length="412" mass="47644">MWDKADIRIPFAFEHVHALSSRHSDSIEGFIRIPDYDFPANCDVAFVDGSKVYAEPTAKKWGSISSGISTVAVGFFPEGNGFYRWPHISVKASPSKILQGHNVFGTENIAHGTAQMIAFVEQAFPKIFAHLDIDRAEIRYLDSTYSAFIPSEYQRDQVIRLLESLFPNKSDISRHVGYLQGNKSSEYHRQKVYYKAQELEHDLDTAKRKNEKERAAILSDRRLHDFAFGRLRFEGTTGTRALERLGIPTNYKQFLKFHNWYEQTHGEPLCRYLWRNCFDKYLAQLEGHTMKNVDDNQIKLKIDAKFISVKANGRVCKRKANAIWRTYRDIKSEGYDQLASENSSTFFRNVKLLESCGLSRAFLKSLDPRKPADNVVPLVQLIKIDFSNQRPNWYEEPVSGFEDRRRHLRAVS</sequence>
<proteinExistence type="predicted"/>
<organism evidence="3 4">
    <name type="scientific">Pseudoteredinibacter isoporae</name>
    <dbReference type="NCBI Taxonomy" id="570281"/>
    <lineage>
        <taxon>Bacteria</taxon>
        <taxon>Pseudomonadati</taxon>
        <taxon>Pseudomonadota</taxon>
        <taxon>Gammaproteobacteria</taxon>
        <taxon>Cellvibrionales</taxon>
        <taxon>Cellvibrionaceae</taxon>
        <taxon>Pseudoteredinibacter</taxon>
    </lineage>
</organism>
<feature type="domain" description="Replication-associated protein G2P N-terminal" evidence="1">
    <location>
        <begin position="1"/>
        <end position="248"/>
    </location>
</feature>
<keyword evidence="4" id="KW-1185">Reference proteome</keyword>
<comment type="caution">
    <text evidence="3">The sequence shown here is derived from an EMBL/GenBank/DDBJ whole genome shotgun (WGS) entry which is preliminary data.</text>
</comment>
<dbReference type="InterPro" id="IPR006516">
    <property type="entry name" value="G2P"/>
</dbReference>
<dbReference type="GO" id="GO:0006260">
    <property type="term" value="P:DNA replication"/>
    <property type="evidence" value="ECO:0007669"/>
    <property type="project" value="InterPro"/>
</dbReference>
<name>A0A7X0JX76_9GAMM</name>
<dbReference type="Proteomes" id="UP000528457">
    <property type="component" value="Unassembled WGS sequence"/>
</dbReference>
<dbReference type="InParanoid" id="A0A7X0JX76"/>
<dbReference type="InterPro" id="IPR022688">
    <property type="entry name" value="G2P_C"/>
</dbReference>
<dbReference type="InterPro" id="IPR022686">
    <property type="entry name" value="G2P_N"/>
</dbReference>
<evidence type="ECO:0000313" key="3">
    <source>
        <dbReference type="EMBL" id="MBB6523903.1"/>
    </source>
</evidence>
<feature type="domain" description="Replication-associated protein G2P C-terminal" evidence="2">
    <location>
        <begin position="317"/>
        <end position="399"/>
    </location>
</feature>
<evidence type="ECO:0000259" key="2">
    <source>
        <dbReference type="Pfam" id="PF05155"/>
    </source>
</evidence>
<dbReference type="Pfam" id="PF05144">
    <property type="entry name" value="Phage_CRI"/>
    <property type="match status" value="1"/>
</dbReference>
<accession>A0A7X0JX76</accession>
<gene>
    <name evidence="3" type="ORF">HNR48_004221</name>
</gene>
<evidence type="ECO:0000259" key="1">
    <source>
        <dbReference type="Pfam" id="PF05144"/>
    </source>
</evidence>
<dbReference type="Pfam" id="PF05155">
    <property type="entry name" value="G2P_X_C"/>
    <property type="match status" value="1"/>
</dbReference>
<dbReference type="NCBIfam" id="TIGR01629">
    <property type="entry name" value="rep_II_X"/>
    <property type="match status" value="1"/>
</dbReference>
<reference evidence="3 4" key="1">
    <citation type="submission" date="2020-08" db="EMBL/GenBank/DDBJ databases">
        <title>Genomic Encyclopedia of Type Strains, Phase IV (KMG-IV): sequencing the most valuable type-strain genomes for metagenomic binning, comparative biology and taxonomic classification.</title>
        <authorList>
            <person name="Goeker M."/>
        </authorList>
    </citation>
    <scope>NUCLEOTIDE SEQUENCE [LARGE SCALE GENOMIC DNA]</scope>
    <source>
        <strain evidence="3 4">DSM 22368</strain>
    </source>
</reference>
<dbReference type="EMBL" id="JACHHT010000007">
    <property type="protein sequence ID" value="MBB6523903.1"/>
    <property type="molecule type" value="Genomic_DNA"/>
</dbReference>
<dbReference type="AlphaFoldDB" id="A0A7X0JX76"/>